<dbReference type="Gene3D" id="3.40.50.1170">
    <property type="entry name" value="L-asparaginase, N-terminal domain"/>
    <property type="match status" value="1"/>
</dbReference>
<dbReference type="AlphaFoldDB" id="A0A6U2EM40"/>
<protein>
    <recommendedName>
        <fullName evidence="2">asparaginase</fullName>
        <ecNumber evidence="2">3.5.1.1</ecNumber>
    </recommendedName>
</protein>
<name>A0A6U2EM40_HEMAN</name>
<evidence type="ECO:0000256" key="2">
    <source>
        <dbReference type="ARBA" id="ARBA00012920"/>
    </source>
</evidence>
<evidence type="ECO:0000256" key="1">
    <source>
        <dbReference type="ARBA" id="ARBA00010518"/>
    </source>
</evidence>
<dbReference type="Gene3D" id="3.40.50.40">
    <property type="match status" value="1"/>
</dbReference>
<dbReference type="InterPro" id="IPR027473">
    <property type="entry name" value="L-asparaginase_C"/>
</dbReference>
<feature type="domain" description="Asparaginase/glutaminase C-terminal" evidence="7">
    <location>
        <begin position="235"/>
        <end position="351"/>
    </location>
</feature>
<dbReference type="SMART" id="SM00870">
    <property type="entry name" value="Asparaginase"/>
    <property type="match status" value="1"/>
</dbReference>
<feature type="domain" description="L-asparaginase N-terminal" evidence="6">
    <location>
        <begin position="27"/>
        <end position="216"/>
    </location>
</feature>
<dbReference type="EC" id="3.5.1.1" evidence="2"/>
<dbReference type="PRINTS" id="PR00139">
    <property type="entry name" value="ASNGLNASE"/>
</dbReference>
<evidence type="ECO:0000259" key="7">
    <source>
        <dbReference type="Pfam" id="PF17763"/>
    </source>
</evidence>
<dbReference type="SUPFAM" id="SSF53774">
    <property type="entry name" value="Glutaminase/Asparaginase"/>
    <property type="match status" value="1"/>
</dbReference>
<feature type="binding site" evidence="5">
    <location>
        <position position="84"/>
    </location>
    <ligand>
        <name>substrate</name>
    </ligand>
</feature>
<comment type="catalytic activity">
    <reaction evidence="3">
        <text>L-asparagine + H2O = L-aspartate + NH4(+)</text>
        <dbReference type="Rhea" id="RHEA:21016"/>
        <dbReference type="ChEBI" id="CHEBI:15377"/>
        <dbReference type="ChEBI" id="CHEBI:28938"/>
        <dbReference type="ChEBI" id="CHEBI:29991"/>
        <dbReference type="ChEBI" id="CHEBI:58048"/>
        <dbReference type="EC" id="3.5.1.1"/>
    </reaction>
</comment>
<dbReference type="PIRSF" id="PIRSF001220">
    <property type="entry name" value="L-ASNase_gatD"/>
    <property type="match status" value="1"/>
</dbReference>
<gene>
    <name evidence="8" type="ORF">HAND1043_LOCUS9765</name>
</gene>
<dbReference type="PIRSF" id="PIRSF500176">
    <property type="entry name" value="L_ASNase"/>
    <property type="match status" value="1"/>
</dbReference>
<sequence>MTLTATACESQTELLAAQGAPSNMKAKLLCLYTGGTMGMKHNSAGMLEPIPGYLTEQIQDILNCHTSEALPDTTVVEYDTLLDSCDMNPENWKKIALDIQDNYQSYDGFLVIMGTDTMAYLASALSFMLENLGKTVVVTGSQIPFVKTYSDARRNLLSSMTLACSLDIPEVTLFFDDKLHRGNRSRKADSGSFDAFSSPNFPPLATMGLSVQVNKQLLLPQPKARFKVHTTMDFRVVVIKYVPYFDTNALMRLAKHGGATCRAIVLELYGTGNGPQNDERLLSALHVARQNGIVVVITSQCAAGSVLSTTYSINHHLTSIGVVPAGDMTTEATCAKLAYLFGKGLSPDAVATSLTVNLRGEIGNFSQGAQAKL</sequence>
<dbReference type="Pfam" id="PF17763">
    <property type="entry name" value="Asparaginase_C"/>
    <property type="match status" value="1"/>
</dbReference>
<proteinExistence type="inferred from homology"/>
<reference evidence="8" key="1">
    <citation type="submission" date="2021-01" db="EMBL/GenBank/DDBJ databases">
        <authorList>
            <person name="Corre E."/>
            <person name="Pelletier E."/>
            <person name="Niang G."/>
            <person name="Scheremetjew M."/>
            <person name="Finn R."/>
            <person name="Kale V."/>
            <person name="Holt S."/>
            <person name="Cochrane G."/>
            <person name="Meng A."/>
            <person name="Brown T."/>
            <person name="Cohen L."/>
        </authorList>
    </citation>
    <scope>NUCLEOTIDE SEQUENCE</scope>
    <source>
        <strain evidence="8">CCMP441</strain>
    </source>
</reference>
<organism evidence="8">
    <name type="scientific">Hemiselmis andersenii</name>
    <name type="common">Cryptophyte alga</name>
    <dbReference type="NCBI Taxonomy" id="464988"/>
    <lineage>
        <taxon>Eukaryota</taxon>
        <taxon>Cryptophyceae</taxon>
        <taxon>Cryptomonadales</taxon>
        <taxon>Hemiselmidaceae</taxon>
        <taxon>Hemiselmis</taxon>
    </lineage>
</organism>
<dbReference type="PROSITE" id="PS51732">
    <property type="entry name" value="ASN_GLN_ASE_3"/>
    <property type="match status" value="1"/>
</dbReference>
<dbReference type="InterPro" id="IPR041725">
    <property type="entry name" value="L-asparaginase_I"/>
</dbReference>
<evidence type="ECO:0000259" key="6">
    <source>
        <dbReference type="Pfam" id="PF00710"/>
    </source>
</evidence>
<dbReference type="InterPro" id="IPR036152">
    <property type="entry name" value="Asp/glu_Ase-like_sf"/>
</dbReference>
<comment type="similarity">
    <text evidence="1">Belongs to the asparaginase 1 family.</text>
</comment>
<dbReference type="InterPro" id="IPR027474">
    <property type="entry name" value="L-asparaginase_N"/>
</dbReference>
<evidence type="ECO:0000313" key="8">
    <source>
        <dbReference type="EMBL" id="CAD8743271.1"/>
    </source>
</evidence>
<dbReference type="PANTHER" id="PTHR11707:SF28">
    <property type="entry name" value="60 KDA LYSOPHOSPHOLIPASE"/>
    <property type="match status" value="1"/>
</dbReference>
<dbReference type="Pfam" id="PF00710">
    <property type="entry name" value="Asparaginase"/>
    <property type="match status" value="1"/>
</dbReference>
<dbReference type="InterPro" id="IPR037152">
    <property type="entry name" value="L-asparaginase_N_sf"/>
</dbReference>
<dbReference type="InterPro" id="IPR040919">
    <property type="entry name" value="Asparaginase_C"/>
</dbReference>
<dbReference type="FunFam" id="3.40.50.1170:FF:000001">
    <property type="entry name" value="L-asparaginase 2"/>
    <property type="match status" value="1"/>
</dbReference>
<accession>A0A6U2EM40</accession>
<evidence type="ECO:0000256" key="5">
    <source>
        <dbReference type="PIRSR" id="PIRSR001220-2"/>
    </source>
</evidence>
<dbReference type="SFLD" id="SFLDS00057">
    <property type="entry name" value="Glutaminase/Asparaginase"/>
    <property type="match status" value="1"/>
</dbReference>
<dbReference type="GO" id="GO:0009066">
    <property type="term" value="P:aspartate family amino acid metabolic process"/>
    <property type="evidence" value="ECO:0007669"/>
    <property type="project" value="UniProtKB-ARBA"/>
</dbReference>
<dbReference type="EMBL" id="HBFK01015846">
    <property type="protein sequence ID" value="CAD8743271.1"/>
    <property type="molecule type" value="Transcribed_RNA"/>
</dbReference>
<feature type="active site" description="O-isoaspartyl threonine intermediate" evidence="4">
    <location>
        <position position="36"/>
    </location>
</feature>
<dbReference type="CDD" id="cd08963">
    <property type="entry name" value="L-asparaginase_I"/>
    <property type="match status" value="1"/>
</dbReference>
<evidence type="ECO:0000256" key="3">
    <source>
        <dbReference type="ARBA" id="ARBA00049366"/>
    </source>
</evidence>
<dbReference type="GO" id="GO:0004067">
    <property type="term" value="F:asparaginase activity"/>
    <property type="evidence" value="ECO:0007669"/>
    <property type="project" value="UniProtKB-UniRule"/>
</dbReference>
<dbReference type="InterPro" id="IPR006034">
    <property type="entry name" value="Asparaginase/glutaminase-like"/>
</dbReference>
<dbReference type="PANTHER" id="PTHR11707">
    <property type="entry name" value="L-ASPARAGINASE"/>
    <property type="match status" value="1"/>
</dbReference>
<evidence type="ECO:0000256" key="4">
    <source>
        <dbReference type="PIRSR" id="PIRSR001220-1"/>
    </source>
</evidence>
<feature type="binding site" evidence="5">
    <location>
        <begin position="115"/>
        <end position="116"/>
    </location>
    <ligand>
        <name>substrate</name>
    </ligand>
</feature>